<name>A0A4Q1BC14_TREME</name>
<gene>
    <name evidence="4" type="ORF">M231_06338</name>
</gene>
<protein>
    <recommendedName>
        <fullName evidence="3">Brl1/Brr6 domain-containing protein</fullName>
    </recommendedName>
</protein>
<keyword evidence="5" id="KW-1185">Reference proteome</keyword>
<dbReference type="SMART" id="SM01042">
    <property type="entry name" value="Brr6_like_C_C"/>
    <property type="match status" value="1"/>
</dbReference>
<proteinExistence type="predicted"/>
<comment type="caution">
    <text evidence="4">The sequence shown here is derived from an EMBL/GenBank/DDBJ whole genome shotgun (WGS) entry which is preliminary data.</text>
</comment>
<evidence type="ECO:0000259" key="3">
    <source>
        <dbReference type="SMART" id="SM01042"/>
    </source>
</evidence>
<keyword evidence="2" id="KW-0812">Transmembrane</keyword>
<dbReference type="EMBL" id="SDIL01000099">
    <property type="protein sequence ID" value="RXK36372.1"/>
    <property type="molecule type" value="Genomic_DNA"/>
</dbReference>
<dbReference type="Pfam" id="PF10104">
    <property type="entry name" value="Brr6_like_C_C"/>
    <property type="match status" value="1"/>
</dbReference>
<dbReference type="OrthoDB" id="5961at2759"/>
<dbReference type="AlphaFoldDB" id="A0A4Q1BC14"/>
<evidence type="ECO:0000256" key="2">
    <source>
        <dbReference type="SAM" id="Phobius"/>
    </source>
</evidence>
<dbReference type="InterPro" id="IPR040202">
    <property type="entry name" value="Brl1/Brr6"/>
</dbReference>
<dbReference type="PANTHER" id="PTHR28136:SF1">
    <property type="entry name" value="NUCLEUS EXPORT PROTEIN BRL1"/>
    <property type="match status" value="1"/>
</dbReference>
<dbReference type="Proteomes" id="UP000289152">
    <property type="component" value="Unassembled WGS sequence"/>
</dbReference>
<dbReference type="GO" id="GO:0006998">
    <property type="term" value="P:nuclear envelope organization"/>
    <property type="evidence" value="ECO:0007669"/>
    <property type="project" value="InterPro"/>
</dbReference>
<evidence type="ECO:0000256" key="1">
    <source>
        <dbReference type="SAM" id="MobiDB-lite"/>
    </source>
</evidence>
<keyword evidence="2" id="KW-1133">Transmembrane helix</keyword>
<dbReference type="PANTHER" id="PTHR28136">
    <property type="entry name" value="NUCLEUS EXPORT PROTEIN BRR6"/>
    <property type="match status" value="1"/>
</dbReference>
<dbReference type="InterPro" id="IPR018767">
    <property type="entry name" value="Brl1/Brr6_dom"/>
</dbReference>
<feature type="transmembrane region" description="Helical" evidence="2">
    <location>
        <begin position="255"/>
        <end position="276"/>
    </location>
</feature>
<feature type="region of interest" description="Disordered" evidence="1">
    <location>
        <begin position="281"/>
        <end position="302"/>
    </location>
</feature>
<dbReference type="GO" id="GO:0031965">
    <property type="term" value="C:nuclear membrane"/>
    <property type="evidence" value="ECO:0007669"/>
    <property type="project" value="InterPro"/>
</dbReference>
<dbReference type="GO" id="GO:0055088">
    <property type="term" value="P:lipid homeostasis"/>
    <property type="evidence" value="ECO:0007669"/>
    <property type="project" value="InterPro"/>
</dbReference>
<evidence type="ECO:0000313" key="5">
    <source>
        <dbReference type="Proteomes" id="UP000289152"/>
    </source>
</evidence>
<keyword evidence="2" id="KW-0472">Membrane</keyword>
<feature type="region of interest" description="Disordered" evidence="1">
    <location>
        <begin position="37"/>
        <end position="98"/>
    </location>
</feature>
<evidence type="ECO:0000313" key="4">
    <source>
        <dbReference type="EMBL" id="RXK36372.1"/>
    </source>
</evidence>
<feature type="transmembrane region" description="Helical" evidence="2">
    <location>
        <begin position="142"/>
        <end position="168"/>
    </location>
</feature>
<reference evidence="4 5" key="1">
    <citation type="submission" date="2016-06" db="EMBL/GenBank/DDBJ databases">
        <title>Evolution of pathogenesis and genome organization in the Tremellales.</title>
        <authorList>
            <person name="Cuomo C."/>
            <person name="Litvintseva A."/>
            <person name="Heitman J."/>
            <person name="Chen Y."/>
            <person name="Sun S."/>
            <person name="Springer D."/>
            <person name="Dromer F."/>
            <person name="Young S."/>
            <person name="Zeng Q."/>
            <person name="Chapman S."/>
            <person name="Gujja S."/>
            <person name="Saif S."/>
            <person name="Birren B."/>
        </authorList>
    </citation>
    <scope>NUCLEOTIDE SEQUENCE [LARGE SCALE GENOMIC DNA]</scope>
    <source>
        <strain evidence="4 5">ATCC 28783</strain>
    </source>
</reference>
<dbReference type="InParanoid" id="A0A4Q1BC14"/>
<organism evidence="4 5">
    <name type="scientific">Tremella mesenterica</name>
    <name type="common">Jelly fungus</name>
    <dbReference type="NCBI Taxonomy" id="5217"/>
    <lineage>
        <taxon>Eukaryota</taxon>
        <taxon>Fungi</taxon>
        <taxon>Dikarya</taxon>
        <taxon>Basidiomycota</taxon>
        <taxon>Agaricomycotina</taxon>
        <taxon>Tremellomycetes</taxon>
        <taxon>Tremellales</taxon>
        <taxon>Tremellaceae</taxon>
        <taxon>Tremella</taxon>
    </lineage>
</organism>
<feature type="compositionally biased region" description="Basic and acidic residues" evidence="1">
    <location>
        <begin position="84"/>
        <end position="98"/>
    </location>
</feature>
<accession>A0A4Q1BC14</accession>
<sequence length="360" mass="41008">MRFDQRTPFIYETIRVLSPGTSTPKKFSYDPSIFQPSASAFGDGLSSQNELEDVEMTNEDSPARPYSLSDRDTSGEAPGPEGSDASRHEEKIEKLQRKDRPIATGAVTRVRKKREKEWKEKSEHHHTYHLAPQPVRHSEIPYILLGYLQFFVNASVVVFCLYLAVLFVRTVQRDVKDKMREYSVEVLQEISECTNLYLTNRCDPSTRVPAMDGPCRAWEICMNRDPTILGRTNVIAETFAGVINSFVDAISWKTMAFTLVTLAFFLGISNSALMNLRSRHRESMTHQPGPHSPPFPTFPSHMSHLQHGPLMPEYQQQQLYYSDPQQRGVSNSGMGQLEWNPKPKGIWDRASGMFGKTKME</sequence>
<feature type="domain" description="Brl1/Brr6" evidence="3">
    <location>
        <begin position="144"/>
        <end position="277"/>
    </location>
</feature>